<evidence type="ECO:0000256" key="1">
    <source>
        <dbReference type="SAM" id="Phobius"/>
    </source>
</evidence>
<accession>A0A2H0NBX0</accession>
<proteinExistence type="predicted"/>
<keyword evidence="1" id="KW-0472">Membrane</keyword>
<evidence type="ECO:0000259" key="2">
    <source>
        <dbReference type="Pfam" id="PF13632"/>
    </source>
</evidence>
<dbReference type="InterPro" id="IPR001173">
    <property type="entry name" value="Glyco_trans_2-like"/>
</dbReference>
<reference evidence="3 4" key="1">
    <citation type="submission" date="2017-09" db="EMBL/GenBank/DDBJ databases">
        <title>Depth-based differentiation of microbial function through sediment-hosted aquifers and enrichment of novel symbionts in the deep terrestrial subsurface.</title>
        <authorList>
            <person name="Probst A.J."/>
            <person name="Ladd B."/>
            <person name="Jarett J.K."/>
            <person name="Geller-Mcgrath D.E."/>
            <person name="Sieber C.M."/>
            <person name="Emerson J.B."/>
            <person name="Anantharaman K."/>
            <person name="Thomas B.C."/>
            <person name="Malmstrom R."/>
            <person name="Stieglmeier M."/>
            <person name="Klingl A."/>
            <person name="Woyke T."/>
            <person name="Ryan C.M."/>
            <person name="Banfield J.F."/>
        </authorList>
    </citation>
    <scope>NUCLEOTIDE SEQUENCE [LARGE SCALE GENOMIC DNA]</scope>
    <source>
        <strain evidence="3">CG11_big_fil_rev_8_21_14_0_20_36_20</strain>
    </source>
</reference>
<dbReference type="InterPro" id="IPR029044">
    <property type="entry name" value="Nucleotide-diphossugar_trans"/>
</dbReference>
<feature type="transmembrane region" description="Helical" evidence="1">
    <location>
        <begin position="12"/>
        <end position="35"/>
    </location>
</feature>
<evidence type="ECO:0000313" key="3">
    <source>
        <dbReference type="EMBL" id="PIR06392.1"/>
    </source>
</evidence>
<dbReference type="Gene3D" id="3.90.550.10">
    <property type="entry name" value="Spore Coat Polysaccharide Biosynthesis Protein SpsA, Chain A"/>
    <property type="match status" value="1"/>
</dbReference>
<keyword evidence="1" id="KW-1133">Transmembrane helix</keyword>
<dbReference type="PANTHER" id="PTHR36851:SF1">
    <property type="entry name" value="GLYCO_TRANS_2-LIKE DOMAIN-CONTAINING PROTEIN"/>
    <property type="match status" value="1"/>
</dbReference>
<protein>
    <recommendedName>
        <fullName evidence="2">Glycosyltransferase 2-like domain-containing protein</fullName>
    </recommendedName>
</protein>
<dbReference type="EMBL" id="PCWQ01000013">
    <property type="protein sequence ID" value="PIR06392.1"/>
    <property type="molecule type" value="Genomic_DNA"/>
</dbReference>
<feature type="transmembrane region" description="Helical" evidence="1">
    <location>
        <begin position="421"/>
        <end position="440"/>
    </location>
</feature>
<dbReference type="Proteomes" id="UP000230564">
    <property type="component" value="Unassembled WGS sequence"/>
</dbReference>
<comment type="caution">
    <text evidence="3">The sequence shown here is derived from an EMBL/GenBank/DDBJ whole genome shotgun (WGS) entry which is preliminary data.</text>
</comment>
<feature type="transmembrane region" description="Helical" evidence="1">
    <location>
        <begin position="460"/>
        <end position="481"/>
    </location>
</feature>
<name>A0A2H0NBX0_9BACT</name>
<evidence type="ECO:0000313" key="4">
    <source>
        <dbReference type="Proteomes" id="UP000230564"/>
    </source>
</evidence>
<feature type="domain" description="Glycosyltransferase 2-like" evidence="2">
    <location>
        <begin position="199"/>
        <end position="399"/>
    </location>
</feature>
<organism evidence="3 4">
    <name type="scientific">Candidatus Komeilibacteria bacterium CG11_big_fil_rev_8_21_14_0_20_36_20</name>
    <dbReference type="NCBI Taxonomy" id="1974477"/>
    <lineage>
        <taxon>Bacteria</taxon>
        <taxon>Candidatus Komeiliibacteriota</taxon>
    </lineage>
</organism>
<dbReference type="PANTHER" id="PTHR36851">
    <property type="entry name" value="UNNAMED PRODUCT"/>
    <property type="match status" value="1"/>
</dbReference>
<dbReference type="AlphaFoldDB" id="A0A2H0NBX0"/>
<feature type="transmembrane region" description="Helical" evidence="1">
    <location>
        <begin position="380"/>
        <end position="401"/>
    </location>
</feature>
<dbReference type="SUPFAM" id="SSF53448">
    <property type="entry name" value="Nucleotide-diphospho-sugar transferases"/>
    <property type="match status" value="1"/>
</dbReference>
<sequence length="501" mass="59381">MEQKYKDYYGYRILEIIPGFLVWLTFIGVIALSFYKPLAGVYLVIAFYIYFVLRIFYMLIFLITSWFKYRHASQTKWWPYLREHHPSWSEYYHLIFLPTAGEPLEVVDKTFEHLSRTNYNHQKIIVVLAGEERFVEQFKTIAEQIQQKYSKIFYKILITVHPKNINGEIAGKGSNLYHAGHETKKYIDQQAIDYKKIIVSTFDIDTVTHPDYFAYLTNKFISHPNPYRASFQPMAFYHNNVWESDIITRVVANSTTFWLLTDLARSDRLFTFSSHSMSWTALVDIGFWQNNIVTEDSRIFLQGLIHYNGDYQVEPMYIPVSMNTVYVGKFWKSMRNQYKQMQRWAWGVEHFPYMVWHFKKNKKISLKKKITYIWNQTEGIYTWATVPILIFVLGYLPLYLAEKQNVTTVLTQNAPLILENLMRFGMISLFIIALMSVIILPPLPRKFKHGLISKYARFSLMFLQWLIFPITMILLGSVPAIDAQTRLMLGKYLGFWVTEKK</sequence>
<gene>
    <name evidence="3" type="ORF">COV55_03860</name>
</gene>
<feature type="transmembrane region" description="Helical" evidence="1">
    <location>
        <begin position="41"/>
        <end position="67"/>
    </location>
</feature>
<keyword evidence="1" id="KW-0812">Transmembrane</keyword>
<dbReference type="Pfam" id="PF13632">
    <property type="entry name" value="Glyco_trans_2_3"/>
    <property type="match status" value="1"/>
</dbReference>